<proteinExistence type="predicted"/>
<keyword evidence="2" id="KW-1185">Reference proteome</keyword>
<name>A0ABT2UHQ4_9BACL</name>
<comment type="caution">
    <text evidence="1">The sequence shown here is derived from an EMBL/GenBank/DDBJ whole genome shotgun (WGS) entry which is preliminary data.</text>
</comment>
<dbReference type="RefSeq" id="WP_262685372.1">
    <property type="nucleotide sequence ID" value="NZ_JAOQIO010000077.1"/>
</dbReference>
<dbReference type="Proteomes" id="UP001652445">
    <property type="component" value="Unassembled WGS sequence"/>
</dbReference>
<sequence>MSDKKAKMKISELKSKLNQLSKQEMMKLLVESYKRSEEVQEYLGSKLKEGPVILTIFPNEDHKESTSVVQLNVWKEWMEIPVNIREAIVENVWCGKCAKAVLIRDYTIYSERSGLVLKGACAECGGQVARVVD</sequence>
<evidence type="ECO:0000313" key="1">
    <source>
        <dbReference type="EMBL" id="MCU6794176.1"/>
    </source>
</evidence>
<dbReference type="EMBL" id="JAOQIO010000077">
    <property type="protein sequence ID" value="MCU6794176.1"/>
    <property type="molecule type" value="Genomic_DNA"/>
</dbReference>
<organism evidence="1 2">
    <name type="scientific">Paenibacillus baimaensis</name>
    <dbReference type="NCBI Taxonomy" id="2982185"/>
    <lineage>
        <taxon>Bacteria</taxon>
        <taxon>Bacillati</taxon>
        <taxon>Bacillota</taxon>
        <taxon>Bacilli</taxon>
        <taxon>Bacillales</taxon>
        <taxon>Paenibacillaceae</taxon>
        <taxon>Paenibacillus</taxon>
    </lineage>
</organism>
<protein>
    <submittedName>
        <fullName evidence="1">Uncharacterized protein</fullName>
    </submittedName>
</protein>
<accession>A0ABT2UHQ4</accession>
<evidence type="ECO:0000313" key="2">
    <source>
        <dbReference type="Proteomes" id="UP001652445"/>
    </source>
</evidence>
<gene>
    <name evidence="1" type="ORF">OB236_18895</name>
</gene>
<reference evidence="1 2" key="1">
    <citation type="submission" date="2022-09" db="EMBL/GenBank/DDBJ databases">
        <authorList>
            <person name="Han X.L."/>
            <person name="Wang Q."/>
            <person name="Lu T."/>
        </authorList>
    </citation>
    <scope>NUCLEOTIDE SEQUENCE [LARGE SCALE GENOMIC DNA]</scope>
    <source>
        <strain evidence="1 2">WQ 127069</strain>
    </source>
</reference>